<feature type="transmembrane region" description="Helical" evidence="9">
    <location>
        <begin position="439"/>
        <end position="460"/>
    </location>
</feature>
<dbReference type="PANTHER" id="PTHR12145:SF36">
    <property type="entry name" value="MANNAN ENDO-1,6-ALPHA-MANNOSIDASE DCW1"/>
    <property type="match status" value="1"/>
</dbReference>
<dbReference type="InterPro" id="IPR014480">
    <property type="entry name" value="Mannan-1_6-alpha_mannosidase"/>
</dbReference>
<evidence type="ECO:0000256" key="5">
    <source>
        <dbReference type="ARBA" id="ARBA00022801"/>
    </source>
</evidence>
<evidence type="ECO:0000256" key="10">
    <source>
        <dbReference type="SAM" id="SignalP"/>
    </source>
</evidence>
<feature type="compositionally biased region" description="Gly residues" evidence="8">
    <location>
        <begin position="408"/>
        <end position="419"/>
    </location>
</feature>
<protein>
    <recommendedName>
        <fullName evidence="3">mannan endo-1,6-alpha-mannosidase</fullName>
        <ecNumber evidence="3">3.2.1.101</ecNumber>
    </recommendedName>
</protein>
<evidence type="ECO:0000256" key="7">
    <source>
        <dbReference type="ARBA" id="ARBA00023295"/>
    </source>
</evidence>
<comment type="caution">
    <text evidence="11">The sequence shown here is derived from an EMBL/GenBank/DDBJ whole genome shotgun (WGS) entry which is preliminary data.</text>
</comment>
<comment type="similarity">
    <text evidence="2">Belongs to the glycosyl hydrolase 76 family.</text>
</comment>
<keyword evidence="5" id="KW-0378">Hydrolase</keyword>
<evidence type="ECO:0000313" key="12">
    <source>
        <dbReference type="Proteomes" id="UP001338125"/>
    </source>
</evidence>
<accession>A0ABR0SG64</accession>
<keyword evidence="4 10" id="KW-0732">Signal</keyword>
<evidence type="ECO:0000256" key="6">
    <source>
        <dbReference type="ARBA" id="ARBA00023180"/>
    </source>
</evidence>
<keyword evidence="12" id="KW-1185">Reference proteome</keyword>
<dbReference type="SUPFAM" id="SSF48208">
    <property type="entry name" value="Six-hairpin glycosidases"/>
    <property type="match status" value="1"/>
</dbReference>
<dbReference type="Proteomes" id="UP001338125">
    <property type="component" value="Unassembled WGS sequence"/>
</dbReference>
<gene>
    <name evidence="11" type="ORF">PT974_09399</name>
</gene>
<keyword evidence="9" id="KW-0812">Transmembrane</keyword>
<feature type="compositionally biased region" description="Polar residues" evidence="8">
    <location>
        <begin position="554"/>
        <end position="565"/>
    </location>
</feature>
<evidence type="ECO:0000256" key="9">
    <source>
        <dbReference type="SAM" id="Phobius"/>
    </source>
</evidence>
<dbReference type="Pfam" id="PF03663">
    <property type="entry name" value="Glyco_hydro_76"/>
    <property type="match status" value="1"/>
</dbReference>
<evidence type="ECO:0000256" key="3">
    <source>
        <dbReference type="ARBA" id="ARBA00012350"/>
    </source>
</evidence>
<name>A0ABR0SG64_9HYPO</name>
<dbReference type="EMBL" id="JAVFKD010000014">
    <property type="protein sequence ID" value="KAK5991121.1"/>
    <property type="molecule type" value="Genomic_DNA"/>
</dbReference>
<dbReference type="Gene3D" id="1.50.10.20">
    <property type="match status" value="1"/>
</dbReference>
<evidence type="ECO:0000313" key="11">
    <source>
        <dbReference type="EMBL" id="KAK5991121.1"/>
    </source>
</evidence>
<dbReference type="PANTHER" id="PTHR12145">
    <property type="entry name" value="MANNAN ENDO-1,6-ALPHA-MANNOSIDASE DCW1"/>
    <property type="match status" value="1"/>
</dbReference>
<reference evidence="11 12" key="1">
    <citation type="submission" date="2024-01" db="EMBL/GenBank/DDBJ databases">
        <title>Complete genome of Cladobotryum mycophilum ATHUM6906.</title>
        <authorList>
            <person name="Christinaki A.C."/>
            <person name="Myridakis A.I."/>
            <person name="Kouvelis V.N."/>
        </authorList>
    </citation>
    <scope>NUCLEOTIDE SEQUENCE [LARGE SCALE GENOMIC DNA]</scope>
    <source>
        <strain evidence="11 12">ATHUM6906</strain>
    </source>
</reference>
<dbReference type="InterPro" id="IPR005198">
    <property type="entry name" value="Glyco_hydro_76"/>
</dbReference>
<feature type="chain" id="PRO_5047442166" description="mannan endo-1,6-alpha-mannosidase" evidence="10">
    <location>
        <begin position="28"/>
        <end position="594"/>
    </location>
</feature>
<evidence type="ECO:0000256" key="4">
    <source>
        <dbReference type="ARBA" id="ARBA00022729"/>
    </source>
</evidence>
<feature type="transmembrane region" description="Helical" evidence="9">
    <location>
        <begin position="480"/>
        <end position="497"/>
    </location>
</feature>
<feature type="region of interest" description="Disordered" evidence="8">
    <location>
        <begin position="532"/>
        <end position="594"/>
    </location>
</feature>
<evidence type="ECO:0000256" key="2">
    <source>
        <dbReference type="ARBA" id="ARBA00009699"/>
    </source>
</evidence>
<proteinExistence type="inferred from homology"/>
<dbReference type="InterPro" id="IPR008928">
    <property type="entry name" value="6-hairpin_glycosidase_sf"/>
</dbReference>
<feature type="region of interest" description="Disordered" evidence="8">
    <location>
        <begin position="400"/>
        <end position="427"/>
    </location>
</feature>
<evidence type="ECO:0000256" key="8">
    <source>
        <dbReference type="SAM" id="MobiDB-lite"/>
    </source>
</evidence>
<keyword evidence="7" id="KW-0326">Glycosidase</keyword>
<sequence>MDRYRGASLLGRLVAALLLVASPFTTAYTLDPDSTESITSIAKQMTQDMLSFYNGDKPGGTPGLLPQPYYWWEAGAMMGALVDYWYYTQDDEFVDLTKQGFLFQVGETKDYMPRNQTRTEGNDDQGFWGLAVMSAAEYNFPNPNPDQPQWLALAQAVFNTQAARWDKEHCNGGLRWQIFTWNNGYDYKNTISQACFFALGARLALYTGNSSYADWAETTWDWMLDVNFIDQKSWYVYDGANIGTGCTDIVPYQWSYNAGGFILGAAAMYNYTEDPKWKERLDNLLEGAKVFFTGPDNNIMTEVACEPVNLCNLDQQSFKAYLSRWLANVTKWAPYTYDTLMPLLRASAVAAAKQCVGGDNGRMCGLVWNKNKYDGSTGVGQQMAAMEVTLSLMIKDRHAPVTDQSGGTSKGDPGGGGADIGRTTPNGPQYKKITGGDRFGAAVITLIVLGSALLGLIWLFLDETSDKTPVDQFKGFQSSATAAIAAFAAGGAAAGALDRKSEKDVNEKRPAAGGVMEDRGKGIASMTVAHVRQGGEGRPRRVSSMPLGWPHNPSVRSSMVESGNEQHPLESAAYVSTDGEHSPAGQSSHDEQRH</sequence>
<feature type="signal peptide" evidence="10">
    <location>
        <begin position="1"/>
        <end position="27"/>
    </location>
</feature>
<dbReference type="EC" id="3.2.1.101" evidence="3"/>
<comment type="catalytic activity">
    <reaction evidence="1">
        <text>Random hydrolysis of (1-&gt;6)-alpha-D-mannosidic linkages in unbranched (1-&gt;6)-mannans.</text>
        <dbReference type="EC" id="3.2.1.101"/>
    </reaction>
</comment>
<keyword evidence="9" id="KW-0472">Membrane</keyword>
<evidence type="ECO:0000256" key="1">
    <source>
        <dbReference type="ARBA" id="ARBA00001452"/>
    </source>
</evidence>
<organism evidence="11 12">
    <name type="scientific">Cladobotryum mycophilum</name>
    <dbReference type="NCBI Taxonomy" id="491253"/>
    <lineage>
        <taxon>Eukaryota</taxon>
        <taxon>Fungi</taxon>
        <taxon>Dikarya</taxon>
        <taxon>Ascomycota</taxon>
        <taxon>Pezizomycotina</taxon>
        <taxon>Sordariomycetes</taxon>
        <taxon>Hypocreomycetidae</taxon>
        <taxon>Hypocreales</taxon>
        <taxon>Hypocreaceae</taxon>
        <taxon>Cladobotryum</taxon>
    </lineage>
</organism>
<keyword evidence="9" id="KW-1133">Transmembrane helix</keyword>
<keyword evidence="6" id="KW-0325">Glycoprotein</keyword>